<comment type="cofactor">
    <cofactor evidence="6">
        <name>Zn(2+)</name>
        <dbReference type="ChEBI" id="CHEBI:29105"/>
    </cofactor>
    <text evidence="6">Binds 1 zinc ion per subunit.</text>
</comment>
<comment type="similarity">
    <text evidence="6">Belongs to the cytidine and deoxycytidylate deaminase family.</text>
</comment>
<dbReference type="Gene3D" id="3.40.140.10">
    <property type="entry name" value="Cytidine Deaminase, domain 2"/>
    <property type="match status" value="1"/>
</dbReference>
<evidence type="ECO:0000259" key="8">
    <source>
        <dbReference type="PROSITE" id="PS51747"/>
    </source>
</evidence>
<dbReference type="SUPFAM" id="SSF53927">
    <property type="entry name" value="Cytidine deaminase-like"/>
    <property type="match status" value="1"/>
</dbReference>
<dbReference type="EMBL" id="PGLQ01000011">
    <property type="protein sequence ID" value="PJM78308.1"/>
    <property type="molecule type" value="Genomic_DNA"/>
</dbReference>
<reference evidence="9 10" key="1">
    <citation type="submission" date="2017-11" db="EMBL/GenBank/DDBJ databases">
        <title>Draft genome sequences of strains TRE 1, TRE D, TRE H and TRI 7, isolated from tamarins, belonging to four potential novel Bifidobacterium species.</title>
        <authorList>
            <person name="Mattarelli P."/>
            <person name="Modesto M."/>
            <person name="Bonetti A."/>
            <person name="Puglisi E."/>
            <person name="Morelli L."/>
        </authorList>
    </citation>
    <scope>NUCLEOTIDE SEQUENCE [LARGE SCALE GENOMIC DNA]</scope>
    <source>
        <strain evidence="10">TRED</strain>
    </source>
</reference>
<keyword evidence="1 6" id="KW-0819">tRNA processing</keyword>
<evidence type="ECO:0000256" key="4">
    <source>
        <dbReference type="ARBA" id="ARBA00022833"/>
    </source>
</evidence>
<comment type="subunit">
    <text evidence="6">Homodimer.</text>
</comment>
<dbReference type="AlphaFoldDB" id="A0A2M9HNB6"/>
<evidence type="ECO:0000256" key="1">
    <source>
        <dbReference type="ARBA" id="ARBA00022694"/>
    </source>
</evidence>
<comment type="caution">
    <text evidence="9">The sequence shown here is derived from an EMBL/GenBank/DDBJ whole genome shotgun (WGS) entry which is preliminary data.</text>
</comment>
<feature type="binding site" evidence="6">
    <location>
        <position position="137"/>
    </location>
    <ligand>
        <name>Zn(2+)</name>
        <dbReference type="ChEBI" id="CHEBI:29105"/>
        <note>catalytic</note>
    </ligand>
</feature>
<protein>
    <recommendedName>
        <fullName evidence="6">tRNA-specific adenosine deaminase</fullName>
        <ecNumber evidence="6">3.5.4.33</ecNumber>
    </recommendedName>
</protein>
<evidence type="ECO:0000256" key="5">
    <source>
        <dbReference type="ARBA" id="ARBA00048045"/>
    </source>
</evidence>
<dbReference type="GO" id="GO:0008270">
    <property type="term" value="F:zinc ion binding"/>
    <property type="evidence" value="ECO:0007669"/>
    <property type="project" value="UniProtKB-UniRule"/>
</dbReference>
<evidence type="ECO:0000256" key="2">
    <source>
        <dbReference type="ARBA" id="ARBA00022723"/>
    </source>
</evidence>
<dbReference type="Proteomes" id="UP000228755">
    <property type="component" value="Unassembled WGS sequence"/>
</dbReference>
<evidence type="ECO:0000256" key="7">
    <source>
        <dbReference type="SAM" id="MobiDB-lite"/>
    </source>
</evidence>
<dbReference type="CDD" id="cd01285">
    <property type="entry name" value="nucleoside_deaminase"/>
    <property type="match status" value="1"/>
</dbReference>
<dbReference type="EC" id="3.5.4.33" evidence="6"/>
<keyword evidence="3 6" id="KW-0378">Hydrolase</keyword>
<accession>A0A2M9HNB6</accession>
<dbReference type="InterPro" id="IPR002125">
    <property type="entry name" value="CMP_dCMP_dom"/>
</dbReference>
<dbReference type="PANTHER" id="PTHR11079:SF202">
    <property type="entry name" value="TRNA-SPECIFIC ADENOSINE DEAMINASE"/>
    <property type="match status" value="1"/>
</dbReference>
<gene>
    <name evidence="6" type="primary">tadA</name>
    <name evidence="9" type="ORF">CUU80_10110</name>
</gene>
<dbReference type="Pfam" id="PF00383">
    <property type="entry name" value="dCMP_cyt_deam_1"/>
    <property type="match status" value="1"/>
</dbReference>
<dbReference type="HAMAP" id="MF_00972">
    <property type="entry name" value="tRNA_aden_deaminase"/>
    <property type="match status" value="1"/>
</dbReference>
<dbReference type="InterPro" id="IPR028883">
    <property type="entry name" value="tRNA_aden_deaminase"/>
</dbReference>
<evidence type="ECO:0000313" key="10">
    <source>
        <dbReference type="Proteomes" id="UP000228755"/>
    </source>
</evidence>
<dbReference type="GO" id="GO:0052717">
    <property type="term" value="F:tRNA-specific adenosine-34 deaminase activity"/>
    <property type="evidence" value="ECO:0007669"/>
    <property type="project" value="UniProtKB-UniRule"/>
</dbReference>
<proteinExistence type="inferred from homology"/>
<dbReference type="OrthoDB" id="9802676at2"/>
<keyword evidence="2 6" id="KW-0479">Metal-binding</keyword>
<feature type="active site" description="Proton donor" evidence="6">
    <location>
        <position position="55"/>
    </location>
</feature>
<evidence type="ECO:0000256" key="3">
    <source>
        <dbReference type="ARBA" id="ARBA00022801"/>
    </source>
</evidence>
<dbReference type="RefSeq" id="WP_100497211.1">
    <property type="nucleotide sequence ID" value="NZ_PGLQ01000011.1"/>
</dbReference>
<keyword evidence="10" id="KW-1185">Reference proteome</keyword>
<feature type="binding site" evidence="6">
    <location>
        <position position="53"/>
    </location>
    <ligand>
        <name>Zn(2+)</name>
        <dbReference type="ChEBI" id="CHEBI:29105"/>
        <note>catalytic</note>
    </ligand>
</feature>
<feature type="domain" description="CMP/dCMP-type deaminase" evidence="8">
    <location>
        <begin position="1"/>
        <end position="168"/>
    </location>
</feature>
<feature type="binding site" evidence="6">
    <location>
        <position position="140"/>
    </location>
    <ligand>
        <name>Zn(2+)</name>
        <dbReference type="ChEBI" id="CHEBI:29105"/>
        <note>catalytic</note>
    </ligand>
</feature>
<dbReference type="PANTHER" id="PTHR11079">
    <property type="entry name" value="CYTOSINE DEAMINASE FAMILY MEMBER"/>
    <property type="match status" value="1"/>
</dbReference>
<comment type="catalytic activity">
    <reaction evidence="5 6">
        <text>adenosine(34) in tRNA + H2O + H(+) = inosine(34) in tRNA + NH4(+)</text>
        <dbReference type="Rhea" id="RHEA:43168"/>
        <dbReference type="Rhea" id="RHEA-COMP:10373"/>
        <dbReference type="Rhea" id="RHEA-COMP:10374"/>
        <dbReference type="ChEBI" id="CHEBI:15377"/>
        <dbReference type="ChEBI" id="CHEBI:15378"/>
        <dbReference type="ChEBI" id="CHEBI:28938"/>
        <dbReference type="ChEBI" id="CHEBI:74411"/>
        <dbReference type="ChEBI" id="CHEBI:82852"/>
        <dbReference type="EC" id="3.5.4.33"/>
    </reaction>
</comment>
<name>A0A2M9HNB6_9BIFI</name>
<sequence length="203" mass="21043">MHDKDAMLKALELARTAAAAGDVPVGAVVLDADGSIIGRGYNTRETHGDPLAHAEILAMREAAQFRARHAADGPASSGPVASTSTVSRGKAEEVVGASPDDLASNVTSGETSAASIEPTARAWNLADCTLVVTLEPCPMCAGACIQTHIGRIVFGAWDAKLGACGSVWDIPRDPHVGHTPEVYGGILERDCQAVLTAFFAARR</sequence>
<organism evidence="9 10">
    <name type="scientific">Bifidobacterium scaligerum</name>
    <dbReference type="NCBI Taxonomy" id="2052656"/>
    <lineage>
        <taxon>Bacteria</taxon>
        <taxon>Bacillati</taxon>
        <taxon>Actinomycetota</taxon>
        <taxon>Actinomycetes</taxon>
        <taxon>Bifidobacteriales</taxon>
        <taxon>Bifidobacteriaceae</taxon>
        <taxon>Bifidobacterium</taxon>
    </lineage>
</organism>
<dbReference type="PROSITE" id="PS51747">
    <property type="entry name" value="CYT_DCMP_DEAMINASES_2"/>
    <property type="match status" value="1"/>
</dbReference>
<dbReference type="InterPro" id="IPR016193">
    <property type="entry name" value="Cytidine_deaminase-like"/>
</dbReference>
<evidence type="ECO:0000313" key="9">
    <source>
        <dbReference type="EMBL" id="PJM78308.1"/>
    </source>
</evidence>
<comment type="function">
    <text evidence="6">Catalyzes the deamination of adenosine to inosine at the wobble position 34 of tRNA(Arg2).</text>
</comment>
<dbReference type="GO" id="GO:0002100">
    <property type="term" value="P:tRNA wobble adenosine to inosine editing"/>
    <property type="evidence" value="ECO:0007669"/>
    <property type="project" value="UniProtKB-UniRule"/>
</dbReference>
<feature type="region of interest" description="Disordered" evidence="7">
    <location>
        <begin position="68"/>
        <end position="106"/>
    </location>
</feature>
<evidence type="ECO:0000256" key="6">
    <source>
        <dbReference type="HAMAP-Rule" id="MF_00972"/>
    </source>
</evidence>
<keyword evidence="4 6" id="KW-0862">Zinc</keyword>